<evidence type="ECO:0000313" key="1">
    <source>
        <dbReference type="EMBL" id="JAD28106.1"/>
    </source>
</evidence>
<proteinExistence type="predicted"/>
<accession>A0A0A8YPE5</accession>
<reference evidence="1" key="2">
    <citation type="journal article" date="2015" name="Data Brief">
        <title>Shoot transcriptome of the giant reed, Arundo donax.</title>
        <authorList>
            <person name="Barrero R.A."/>
            <person name="Guerrero F.D."/>
            <person name="Moolhuijzen P."/>
            <person name="Goolsby J.A."/>
            <person name="Tidwell J."/>
            <person name="Bellgard S.E."/>
            <person name="Bellgard M.I."/>
        </authorList>
    </citation>
    <scope>NUCLEOTIDE SEQUENCE</scope>
    <source>
        <tissue evidence="1">Shoot tissue taken approximately 20 cm above the soil surface</tissue>
    </source>
</reference>
<dbReference type="AlphaFoldDB" id="A0A0A8YPE5"/>
<organism evidence="1">
    <name type="scientific">Arundo donax</name>
    <name type="common">Giant reed</name>
    <name type="synonym">Donax arundinaceus</name>
    <dbReference type="NCBI Taxonomy" id="35708"/>
    <lineage>
        <taxon>Eukaryota</taxon>
        <taxon>Viridiplantae</taxon>
        <taxon>Streptophyta</taxon>
        <taxon>Embryophyta</taxon>
        <taxon>Tracheophyta</taxon>
        <taxon>Spermatophyta</taxon>
        <taxon>Magnoliopsida</taxon>
        <taxon>Liliopsida</taxon>
        <taxon>Poales</taxon>
        <taxon>Poaceae</taxon>
        <taxon>PACMAD clade</taxon>
        <taxon>Arundinoideae</taxon>
        <taxon>Arundineae</taxon>
        <taxon>Arundo</taxon>
    </lineage>
</organism>
<name>A0A0A8YPE5_ARUDO</name>
<dbReference type="EMBL" id="GBRH01269789">
    <property type="protein sequence ID" value="JAD28106.1"/>
    <property type="molecule type" value="Transcribed_RNA"/>
</dbReference>
<sequence length="22" mass="2517">MIGFDSSSEVWFSISLSRSMSY</sequence>
<reference evidence="1" key="1">
    <citation type="submission" date="2014-09" db="EMBL/GenBank/DDBJ databases">
        <authorList>
            <person name="Magalhaes I.L.F."/>
            <person name="Oliveira U."/>
            <person name="Santos F.R."/>
            <person name="Vidigal T.H.D.A."/>
            <person name="Brescovit A.D."/>
            <person name="Santos A.J."/>
        </authorList>
    </citation>
    <scope>NUCLEOTIDE SEQUENCE</scope>
    <source>
        <tissue evidence="1">Shoot tissue taken approximately 20 cm above the soil surface</tissue>
    </source>
</reference>
<protein>
    <submittedName>
        <fullName evidence="1">Uncharacterized protein</fullName>
    </submittedName>
</protein>